<organism evidence="1 2">
    <name type="scientific">Leptotrombidium deliense</name>
    <dbReference type="NCBI Taxonomy" id="299467"/>
    <lineage>
        <taxon>Eukaryota</taxon>
        <taxon>Metazoa</taxon>
        <taxon>Ecdysozoa</taxon>
        <taxon>Arthropoda</taxon>
        <taxon>Chelicerata</taxon>
        <taxon>Arachnida</taxon>
        <taxon>Acari</taxon>
        <taxon>Acariformes</taxon>
        <taxon>Trombidiformes</taxon>
        <taxon>Prostigmata</taxon>
        <taxon>Anystina</taxon>
        <taxon>Parasitengona</taxon>
        <taxon>Trombiculoidea</taxon>
        <taxon>Trombiculidae</taxon>
        <taxon>Leptotrombidium</taxon>
    </lineage>
</organism>
<feature type="non-terminal residue" evidence="1">
    <location>
        <position position="120"/>
    </location>
</feature>
<keyword evidence="2" id="KW-1185">Reference proteome</keyword>
<dbReference type="EMBL" id="NCKV01021981">
    <property type="protein sequence ID" value="RWS19877.1"/>
    <property type="molecule type" value="Genomic_DNA"/>
</dbReference>
<dbReference type="InterPro" id="IPR043129">
    <property type="entry name" value="ATPase_NBD"/>
</dbReference>
<dbReference type="SUPFAM" id="SSF53067">
    <property type="entry name" value="Actin-like ATPase domain"/>
    <property type="match status" value="1"/>
</dbReference>
<name>A0A443RWZ2_9ACAR</name>
<dbReference type="PANTHER" id="PTHR11937">
    <property type="entry name" value="ACTIN"/>
    <property type="match status" value="1"/>
</dbReference>
<gene>
    <name evidence="1" type="ORF">B4U80_03012</name>
</gene>
<comment type="caution">
    <text evidence="1">The sequence shown here is derived from an EMBL/GenBank/DDBJ whole genome shotgun (WGS) entry which is preliminary data.</text>
</comment>
<dbReference type="Gene3D" id="3.90.640.10">
    <property type="entry name" value="Actin, Chain A, domain 4"/>
    <property type="match status" value="1"/>
</dbReference>
<proteinExistence type="predicted"/>
<dbReference type="AlphaFoldDB" id="A0A443RWZ2"/>
<evidence type="ECO:0000313" key="1">
    <source>
        <dbReference type="EMBL" id="RWS19877.1"/>
    </source>
</evidence>
<dbReference type="Proteomes" id="UP000288716">
    <property type="component" value="Unassembled WGS sequence"/>
</dbReference>
<reference evidence="1 2" key="1">
    <citation type="journal article" date="2018" name="Gigascience">
        <title>Genomes of trombidid mites reveal novel predicted allergens and laterally-transferred genes associated with secondary metabolism.</title>
        <authorList>
            <person name="Dong X."/>
            <person name="Chaisiri K."/>
            <person name="Xia D."/>
            <person name="Armstrong S.D."/>
            <person name="Fang Y."/>
            <person name="Donnelly M.J."/>
            <person name="Kadowaki T."/>
            <person name="McGarry J.W."/>
            <person name="Darby A.C."/>
            <person name="Makepeace B.L."/>
        </authorList>
    </citation>
    <scope>NUCLEOTIDE SEQUENCE [LARGE SCALE GENOMIC DNA]</scope>
    <source>
        <strain evidence="1">UoL-UT</strain>
    </source>
</reference>
<dbReference type="OrthoDB" id="5863417at2759"/>
<sequence length="120" mass="14085">MFETFNVPAMNVANQPCCRFTFMVTRMLLWSILEMECRTQFPFMNATPDRDLDDHLIKLLNERGYTSTTTAERDIEKFCYVALDIEQDMVTATSSSSLKVKYELPDVQVITIHKERFRFP</sequence>
<accession>A0A443RWZ2</accession>
<dbReference type="STRING" id="299467.A0A443RWZ2"/>
<dbReference type="InterPro" id="IPR004000">
    <property type="entry name" value="Actin"/>
</dbReference>
<protein>
    <submittedName>
        <fullName evidence="1">Uncharacterized protein</fullName>
    </submittedName>
</protein>
<dbReference type="VEuPathDB" id="VectorBase:LDEU012163"/>
<evidence type="ECO:0000313" key="2">
    <source>
        <dbReference type="Proteomes" id="UP000288716"/>
    </source>
</evidence>